<accession>A0A8X6SYX6</accession>
<reference evidence="1" key="1">
    <citation type="submission" date="2020-08" db="EMBL/GenBank/DDBJ databases">
        <title>Multicomponent nature underlies the extraordinary mechanical properties of spider dragline silk.</title>
        <authorList>
            <person name="Kono N."/>
            <person name="Nakamura H."/>
            <person name="Mori M."/>
            <person name="Yoshida Y."/>
            <person name="Ohtoshi R."/>
            <person name="Malay A.D."/>
            <person name="Moran D.A.P."/>
            <person name="Tomita M."/>
            <person name="Numata K."/>
            <person name="Arakawa K."/>
        </authorList>
    </citation>
    <scope>NUCLEOTIDE SEQUENCE</scope>
</reference>
<keyword evidence="2" id="KW-1185">Reference proteome</keyword>
<evidence type="ECO:0000313" key="2">
    <source>
        <dbReference type="Proteomes" id="UP000887159"/>
    </source>
</evidence>
<gene>
    <name evidence="1" type="ORF">TNCV_3295251</name>
</gene>
<protein>
    <submittedName>
        <fullName evidence="1">Uncharacterized protein</fullName>
    </submittedName>
</protein>
<comment type="caution">
    <text evidence="1">The sequence shown here is derived from an EMBL/GenBank/DDBJ whole genome shotgun (WGS) entry which is preliminary data.</text>
</comment>
<name>A0A8X6SYX6_TRICX</name>
<dbReference type="EMBL" id="BMAU01021359">
    <property type="protein sequence ID" value="GFY21881.1"/>
    <property type="molecule type" value="Genomic_DNA"/>
</dbReference>
<organism evidence="1 2">
    <name type="scientific">Trichonephila clavipes</name>
    <name type="common">Golden silk orbweaver</name>
    <name type="synonym">Nephila clavipes</name>
    <dbReference type="NCBI Taxonomy" id="2585209"/>
    <lineage>
        <taxon>Eukaryota</taxon>
        <taxon>Metazoa</taxon>
        <taxon>Ecdysozoa</taxon>
        <taxon>Arthropoda</taxon>
        <taxon>Chelicerata</taxon>
        <taxon>Arachnida</taxon>
        <taxon>Araneae</taxon>
        <taxon>Araneomorphae</taxon>
        <taxon>Entelegynae</taxon>
        <taxon>Araneoidea</taxon>
        <taxon>Nephilidae</taxon>
        <taxon>Trichonephila</taxon>
    </lineage>
</organism>
<proteinExistence type="predicted"/>
<evidence type="ECO:0000313" key="1">
    <source>
        <dbReference type="EMBL" id="GFY21881.1"/>
    </source>
</evidence>
<dbReference type="AlphaFoldDB" id="A0A8X6SYX6"/>
<dbReference type="Proteomes" id="UP000887159">
    <property type="component" value="Unassembled WGS sequence"/>
</dbReference>
<sequence>MDCSPMSPDSLSATISDGYNMENPRNSISLISQLQSCWCHGLGKDINQWPNSSSPLLFRFSDNSYLSVCLPRSFCSSHLATMGPVAIFMNDNARVHRAALSNNVKHCCE</sequence>